<evidence type="ECO:0000256" key="4">
    <source>
        <dbReference type="ARBA" id="ARBA00023128"/>
    </source>
</evidence>
<comment type="subcellular location">
    <subcellularLocation>
        <location evidence="1">Mitochondrion intermembrane space</location>
    </subcellularLocation>
</comment>
<dbReference type="STRING" id="50990.A0A4Y7Q6F5"/>
<comment type="similarity">
    <text evidence="2">Belongs to the CMC4 family.</text>
</comment>
<dbReference type="OrthoDB" id="13601at2759"/>
<keyword evidence="8" id="KW-1185">Reference proteome</keyword>
<dbReference type="InterPro" id="IPR027179">
    <property type="entry name" value="CMC4"/>
</dbReference>
<organism evidence="7 8">
    <name type="scientific">Rickenella mellea</name>
    <dbReference type="NCBI Taxonomy" id="50990"/>
    <lineage>
        <taxon>Eukaryota</taxon>
        <taxon>Fungi</taxon>
        <taxon>Dikarya</taxon>
        <taxon>Basidiomycota</taxon>
        <taxon>Agaricomycotina</taxon>
        <taxon>Agaricomycetes</taxon>
        <taxon>Hymenochaetales</taxon>
        <taxon>Rickenellaceae</taxon>
        <taxon>Rickenella</taxon>
    </lineage>
</organism>
<feature type="disulfide bond" evidence="6">
    <location>
        <begin position="18"/>
        <end position="29"/>
    </location>
</feature>
<keyword evidence="5 6" id="KW-1015">Disulfide bond</keyword>
<dbReference type="VEuPathDB" id="FungiDB:BD410DRAFT_182508"/>
<keyword evidence="4" id="KW-0496">Mitochondrion</keyword>
<gene>
    <name evidence="7" type="ORF">BD410DRAFT_182508</name>
</gene>
<evidence type="ECO:0000256" key="3">
    <source>
        <dbReference type="ARBA" id="ARBA00019406"/>
    </source>
</evidence>
<proteinExistence type="inferred from homology"/>
<accession>A0A4Y7Q6F5</accession>
<evidence type="ECO:0000256" key="6">
    <source>
        <dbReference type="PIRSR" id="PIRSR627179-50"/>
    </source>
</evidence>
<feature type="disulfide bond" evidence="6">
    <location>
        <begin position="40"/>
        <end position="56"/>
    </location>
</feature>
<dbReference type="PANTHER" id="PTHR15590">
    <property type="entry name" value="CX9C MOTIF-CONTAINING PROTEIN 4"/>
    <property type="match status" value="1"/>
</dbReference>
<evidence type="ECO:0000313" key="7">
    <source>
        <dbReference type="EMBL" id="TDL22906.1"/>
    </source>
</evidence>
<sequence length="74" mass="8332">MPKDNPPCQPEACSLQTCLNKNTYSPDKCDQQLRQLYKCCRGMYEATNGKGESSACPSLSVVYRWLKNHGDTTK</sequence>
<dbReference type="AlphaFoldDB" id="A0A4Y7Q6F5"/>
<evidence type="ECO:0000256" key="1">
    <source>
        <dbReference type="ARBA" id="ARBA00004569"/>
    </source>
</evidence>
<evidence type="ECO:0000256" key="5">
    <source>
        <dbReference type="ARBA" id="ARBA00023157"/>
    </source>
</evidence>
<dbReference type="Pfam" id="PF08991">
    <property type="entry name" value="CMC4"/>
    <property type="match status" value="1"/>
</dbReference>
<evidence type="ECO:0000313" key="8">
    <source>
        <dbReference type="Proteomes" id="UP000294933"/>
    </source>
</evidence>
<dbReference type="PROSITE" id="PS51808">
    <property type="entry name" value="CHCH"/>
    <property type="match status" value="1"/>
</dbReference>
<dbReference type="EMBL" id="ML170172">
    <property type="protein sequence ID" value="TDL22906.1"/>
    <property type="molecule type" value="Genomic_DNA"/>
</dbReference>
<evidence type="ECO:0000256" key="2">
    <source>
        <dbReference type="ARBA" id="ARBA00009858"/>
    </source>
</evidence>
<dbReference type="Gene3D" id="1.10.287.1130">
    <property type="entry name" value="CytochromE C oxidase copper chaperone"/>
    <property type="match status" value="1"/>
</dbReference>
<dbReference type="InterPro" id="IPR009069">
    <property type="entry name" value="Cys_alpha_HP_mot_SF"/>
</dbReference>
<dbReference type="PANTHER" id="PTHR15590:SF0">
    <property type="entry name" value="CX9C MOTIF-CONTAINING PROTEIN 4"/>
    <property type="match status" value="1"/>
</dbReference>
<feature type="disulfide bond" evidence="6">
    <location>
        <begin position="8"/>
        <end position="39"/>
    </location>
</feature>
<dbReference type="Proteomes" id="UP000294933">
    <property type="component" value="Unassembled WGS sequence"/>
</dbReference>
<protein>
    <recommendedName>
        <fullName evidence="3">Cx9C motif-containing protein 4, mitochondrial</fullName>
    </recommendedName>
</protein>
<dbReference type="GO" id="GO:0005758">
    <property type="term" value="C:mitochondrial intermembrane space"/>
    <property type="evidence" value="ECO:0007669"/>
    <property type="project" value="UniProtKB-SubCell"/>
</dbReference>
<name>A0A4Y7Q6F5_9AGAM</name>
<reference evidence="7 8" key="1">
    <citation type="submission" date="2018-06" db="EMBL/GenBank/DDBJ databases">
        <title>A transcriptomic atlas of mushroom development highlights an independent origin of complex multicellularity.</title>
        <authorList>
            <consortium name="DOE Joint Genome Institute"/>
            <person name="Krizsan K."/>
            <person name="Almasi E."/>
            <person name="Merenyi Z."/>
            <person name="Sahu N."/>
            <person name="Viragh M."/>
            <person name="Koszo T."/>
            <person name="Mondo S."/>
            <person name="Kiss B."/>
            <person name="Balint B."/>
            <person name="Kues U."/>
            <person name="Barry K."/>
            <person name="Hegedus J.C."/>
            <person name="Henrissat B."/>
            <person name="Johnson J."/>
            <person name="Lipzen A."/>
            <person name="Ohm R."/>
            <person name="Nagy I."/>
            <person name="Pangilinan J."/>
            <person name="Yan J."/>
            <person name="Xiong Y."/>
            <person name="Grigoriev I.V."/>
            <person name="Hibbett D.S."/>
            <person name="Nagy L.G."/>
        </authorList>
    </citation>
    <scope>NUCLEOTIDE SEQUENCE [LARGE SCALE GENOMIC DNA]</scope>
    <source>
        <strain evidence="7 8">SZMC22713</strain>
    </source>
</reference>
<dbReference type="SUPFAM" id="SSF47072">
    <property type="entry name" value="Cysteine alpha-hairpin motif"/>
    <property type="match status" value="1"/>
</dbReference>